<comment type="caution">
    <text evidence="3">The sequence shown here is derived from an EMBL/GenBank/DDBJ whole genome shotgun (WGS) entry which is preliminary data.</text>
</comment>
<keyword evidence="4" id="KW-1185">Reference proteome</keyword>
<dbReference type="Proteomes" id="UP000314294">
    <property type="component" value="Unassembled WGS sequence"/>
</dbReference>
<dbReference type="AlphaFoldDB" id="A0A4Z2IWB9"/>
<feature type="region of interest" description="Disordered" evidence="2">
    <location>
        <begin position="88"/>
        <end position="124"/>
    </location>
</feature>
<evidence type="ECO:0000256" key="1">
    <source>
        <dbReference type="SAM" id="Coils"/>
    </source>
</evidence>
<accession>A0A4Z2IWB9</accession>
<feature type="coiled-coil region" evidence="1">
    <location>
        <begin position="191"/>
        <end position="273"/>
    </location>
</feature>
<feature type="region of interest" description="Disordered" evidence="2">
    <location>
        <begin position="288"/>
        <end position="360"/>
    </location>
</feature>
<evidence type="ECO:0000313" key="4">
    <source>
        <dbReference type="Proteomes" id="UP000314294"/>
    </source>
</evidence>
<feature type="coiled-coil region" evidence="1">
    <location>
        <begin position="17"/>
        <end position="51"/>
    </location>
</feature>
<evidence type="ECO:0000256" key="2">
    <source>
        <dbReference type="SAM" id="MobiDB-lite"/>
    </source>
</evidence>
<proteinExistence type="predicted"/>
<evidence type="ECO:0000313" key="3">
    <source>
        <dbReference type="EMBL" id="TNN82250.1"/>
    </source>
</evidence>
<protein>
    <submittedName>
        <fullName evidence="3">Uncharacterized protein</fullName>
    </submittedName>
</protein>
<organism evidence="3 4">
    <name type="scientific">Liparis tanakae</name>
    <name type="common">Tanaka's snailfish</name>
    <dbReference type="NCBI Taxonomy" id="230148"/>
    <lineage>
        <taxon>Eukaryota</taxon>
        <taxon>Metazoa</taxon>
        <taxon>Chordata</taxon>
        <taxon>Craniata</taxon>
        <taxon>Vertebrata</taxon>
        <taxon>Euteleostomi</taxon>
        <taxon>Actinopterygii</taxon>
        <taxon>Neopterygii</taxon>
        <taxon>Teleostei</taxon>
        <taxon>Neoteleostei</taxon>
        <taxon>Acanthomorphata</taxon>
        <taxon>Eupercaria</taxon>
        <taxon>Perciformes</taxon>
        <taxon>Cottioidei</taxon>
        <taxon>Cottales</taxon>
        <taxon>Liparidae</taxon>
        <taxon>Liparis</taxon>
    </lineage>
</organism>
<feature type="coiled-coil region" evidence="1">
    <location>
        <begin position="135"/>
        <end position="162"/>
    </location>
</feature>
<keyword evidence="1" id="KW-0175">Coiled coil</keyword>
<sequence length="360" mass="40885">MLTLSFYNTRPVYVLLLQQLQQAVEKRNEIIARLSSNLQEALASRDQVQLEAHSLVGQIGALQRQLQQTSVDFLRIKSQSGAEALNAPLQHQHGQCSQDADLRHKKEAPSEESRSAGSQSSVKDFGAAGDATAVLHKIKAELEEERQNSQRLCAELLEEMEKRQHVISLLDVEKKGREEERQDLHSQLSLVQTQCLEMQRYKEEKEKLNREVLELRSRLREDDAEEEAASSALRLQRREEEMQKLREEHQEELEGVRQLLEAREKELKFREEEVMGLKAAKNRHNQAKAGFSCEEEMSADEARLESGPVEDGMDVSTPGDVLMERYLSSAPPAPSQSSLVNDSADHCSQLDLSADYRSEE</sequence>
<gene>
    <name evidence="3" type="ORF">EYF80_007370</name>
</gene>
<dbReference type="OrthoDB" id="2020852at2759"/>
<reference evidence="3 4" key="1">
    <citation type="submission" date="2019-03" db="EMBL/GenBank/DDBJ databases">
        <title>First draft genome of Liparis tanakae, snailfish: a comprehensive survey of snailfish specific genes.</title>
        <authorList>
            <person name="Kim W."/>
            <person name="Song I."/>
            <person name="Jeong J.-H."/>
            <person name="Kim D."/>
            <person name="Kim S."/>
            <person name="Ryu S."/>
            <person name="Song J.Y."/>
            <person name="Lee S.K."/>
        </authorList>
    </citation>
    <scope>NUCLEOTIDE SEQUENCE [LARGE SCALE GENOMIC DNA]</scope>
    <source>
        <tissue evidence="3">Muscle</tissue>
    </source>
</reference>
<name>A0A4Z2IWB9_9TELE</name>
<dbReference type="EMBL" id="SRLO01000040">
    <property type="protein sequence ID" value="TNN82250.1"/>
    <property type="molecule type" value="Genomic_DNA"/>
</dbReference>
<feature type="compositionally biased region" description="Basic and acidic residues" evidence="2">
    <location>
        <begin position="100"/>
        <end position="114"/>
    </location>
</feature>